<dbReference type="Gene3D" id="1.10.600.10">
    <property type="entry name" value="Farnesyl Diphosphate Synthase"/>
    <property type="match status" value="1"/>
</dbReference>
<dbReference type="EMBL" id="POUC01000020">
    <property type="protein sequence ID" value="PNG23254.1"/>
    <property type="molecule type" value="Genomic_DNA"/>
</dbReference>
<evidence type="ECO:0008006" key="3">
    <source>
        <dbReference type="Google" id="ProtNLM"/>
    </source>
</evidence>
<name>A0A2N8TW60_9ACTN</name>
<dbReference type="GO" id="GO:0016765">
    <property type="term" value="F:transferase activity, transferring alkyl or aryl (other than methyl) groups"/>
    <property type="evidence" value="ECO:0007669"/>
    <property type="project" value="UniProtKB-ARBA"/>
</dbReference>
<dbReference type="OrthoDB" id="3535892at2"/>
<dbReference type="SUPFAM" id="SSF48576">
    <property type="entry name" value="Terpenoid synthases"/>
    <property type="match status" value="1"/>
</dbReference>
<dbReference type="AlphaFoldDB" id="A0A2N8TW60"/>
<reference evidence="1 2" key="1">
    <citation type="submission" date="2018-01" db="EMBL/GenBank/DDBJ databases">
        <title>Draft genome sequence of Streptomyces sp. 13K301.</title>
        <authorList>
            <person name="Sahin N."/>
            <person name="Saygin H."/>
            <person name="Ay H."/>
        </authorList>
    </citation>
    <scope>NUCLEOTIDE SEQUENCE [LARGE SCALE GENOMIC DNA]</scope>
    <source>
        <strain evidence="1 2">13K301</strain>
    </source>
</reference>
<dbReference type="InterPro" id="IPR008949">
    <property type="entry name" value="Isoprenoid_synthase_dom_sf"/>
</dbReference>
<organism evidence="1 2">
    <name type="scientific">Streptomyces cahuitamycinicus</name>
    <dbReference type="NCBI Taxonomy" id="2070367"/>
    <lineage>
        <taxon>Bacteria</taxon>
        <taxon>Bacillati</taxon>
        <taxon>Actinomycetota</taxon>
        <taxon>Actinomycetes</taxon>
        <taxon>Kitasatosporales</taxon>
        <taxon>Streptomycetaceae</taxon>
        <taxon>Streptomyces</taxon>
    </lineage>
</organism>
<evidence type="ECO:0000313" key="1">
    <source>
        <dbReference type="EMBL" id="PNG23254.1"/>
    </source>
</evidence>
<dbReference type="InterPro" id="IPR002060">
    <property type="entry name" value="Squ/phyt_synthse"/>
</dbReference>
<evidence type="ECO:0000313" key="2">
    <source>
        <dbReference type="Proteomes" id="UP000235943"/>
    </source>
</evidence>
<dbReference type="PANTHER" id="PTHR31480">
    <property type="entry name" value="BIFUNCTIONAL LYCOPENE CYCLASE/PHYTOENE SYNTHASE"/>
    <property type="match status" value="1"/>
</dbReference>
<gene>
    <name evidence="1" type="ORF">C1J00_05070</name>
</gene>
<dbReference type="Pfam" id="PF00494">
    <property type="entry name" value="SQS_PSY"/>
    <property type="match status" value="1"/>
</dbReference>
<comment type="caution">
    <text evidence="1">The sequence shown here is derived from an EMBL/GenBank/DDBJ whole genome shotgun (WGS) entry which is preliminary data.</text>
</comment>
<proteinExistence type="predicted"/>
<accession>A0A2N8TW60</accession>
<keyword evidence="2" id="KW-1185">Reference proteome</keyword>
<sequence length="290" mass="32198">MEGRRLRADYGHVARFLMRSDPAAYAAARVLAPAASQPHLLAGFAFASFTDDVCDSGALEERRRRFDRWVSLVRTGLDTGRVEHPLLRAFLHTSAECGLPRRWVESYLEGTQIDLGFPGFVDESDYQAYVDQLTWPFAMLTTGLVQPGGGDEQFARSCRLLADGCQRTDFLADLAEDLRGGNLYLPVDDLQRHGVTRGDLERGRDTPGVRALISATADTAHATLEEASRIVDEVAEPHRPLVRCVLRLHRQRLRAIASRGAGVARGPVRDQPVACLRLLVQERRSVVERA</sequence>
<dbReference type="RefSeq" id="WP_102907813.1">
    <property type="nucleotide sequence ID" value="NZ_POUC01000020.1"/>
</dbReference>
<protein>
    <recommendedName>
        <fullName evidence="3">Phytoene synthase</fullName>
    </recommendedName>
</protein>
<dbReference type="Proteomes" id="UP000235943">
    <property type="component" value="Unassembled WGS sequence"/>
</dbReference>